<proteinExistence type="predicted"/>
<evidence type="ECO:0000313" key="1">
    <source>
        <dbReference type="EMBL" id="KKO07863.1"/>
    </source>
</evidence>
<name>A0A0F9W6I4_9ZZZZ</name>
<dbReference type="Gene3D" id="3.80.10.10">
    <property type="entry name" value="Ribonuclease Inhibitor"/>
    <property type="match status" value="1"/>
</dbReference>
<gene>
    <name evidence="1" type="ORF">LCGC14_0052050</name>
</gene>
<protein>
    <recommendedName>
        <fullName evidence="2">Leucine-rich repeat domain-containing protein</fullName>
    </recommendedName>
</protein>
<sequence>MILNFSDFARYKYNMLRKEISDNAEMGATFNSKNLLFTPEDNSPNSKFLYKNLSFIEFNNYELDESVIKFLSEHKTELNKISHLSFWNSKMADLSLLQYFEKVQFLSIAHILDSEFTFNGLTNSTKLKTLCLLKTGKTKNFKSIGENNTIENFSIVQPTTIKSTTGIKNLKRLKYLNIEGSADKVYTLDRLNELEHLKSLEKIKLHRLKVPFQELITSLKIPNKIELEIDTNLYDTKKYKKLGQELKNVTSLAFNPYIERRDFFEPIGKGMRIIKKTDKRLEEKIEKLVTEWNS</sequence>
<dbReference type="EMBL" id="LAZR01000011">
    <property type="protein sequence ID" value="KKO07863.1"/>
    <property type="molecule type" value="Genomic_DNA"/>
</dbReference>
<organism evidence="1">
    <name type="scientific">marine sediment metagenome</name>
    <dbReference type="NCBI Taxonomy" id="412755"/>
    <lineage>
        <taxon>unclassified sequences</taxon>
        <taxon>metagenomes</taxon>
        <taxon>ecological metagenomes</taxon>
    </lineage>
</organism>
<dbReference type="InterPro" id="IPR032675">
    <property type="entry name" value="LRR_dom_sf"/>
</dbReference>
<accession>A0A0F9W6I4</accession>
<evidence type="ECO:0008006" key="2">
    <source>
        <dbReference type="Google" id="ProtNLM"/>
    </source>
</evidence>
<comment type="caution">
    <text evidence="1">The sequence shown here is derived from an EMBL/GenBank/DDBJ whole genome shotgun (WGS) entry which is preliminary data.</text>
</comment>
<reference evidence="1" key="1">
    <citation type="journal article" date="2015" name="Nature">
        <title>Complex archaea that bridge the gap between prokaryotes and eukaryotes.</title>
        <authorList>
            <person name="Spang A."/>
            <person name="Saw J.H."/>
            <person name="Jorgensen S.L."/>
            <person name="Zaremba-Niedzwiedzka K."/>
            <person name="Martijn J."/>
            <person name="Lind A.E."/>
            <person name="van Eijk R."/>
            <person name="Schleper C."/>
            <person name="Guy L."/>
            <person name="Ettema T.J."/>
        </authorList>
    </citation>
    <scope>NUCLEOTIDE SEQUENCE</scope>
</reference>
<dbReference type="AlphaFoldDB" id="A0A0F9W6I4"/>